<dbReference type="InterPro" id="IPR002509">
    <property type="entry name" value="NODB_dom"/>
</dbReference>
<evidence type="ECO:0000313" key="4">
    <source>
        <dbReference type="Proteomes" id="UP001596066"/>
    </source>
</evidence>
<dbReference type="EMBL" id="JBHSOC010000013">
    <property type="protein sequence ID" value="MFC5641697.1"/>
    <property type="molecule type" value="Genomic_DNA"/>
</dbReference>
<dbReference type="Proteomes" id="UP001596066">
    <property type="component" value="Unassembled WGS sequence"/>
</dbReference>
<keyword evidence="4" id="KW-1185">Reference proteome</keyword>
<accession>A0ABW0V7M2</accession>
<feature type="domain" description="NodB homology" evidence="2">
    <location>
        <begin position="171"/>
        <end position="352"/>
    </location>
</feature>
<name>A0ABW0V7M2_9ACTN</name>
<feature type="region of interest" description="Disordered" evidence="1">
    <location>
        <begin position="110"/>
        <end position="154"/>
    </location>
</feature>
<gene>
    <name evidence="3" type="ORF">ACFPZF_10060</name>
</gene>
<proteinExistence type="predicted"/>
<dbReference type="CDD" id="cd10917">
    <property type="entry name" value="CE4_NodB_like_6s_7s"/>
    <property type="match status" value="1"/>
</dbReference>
<organism evidence="3 4">
    <name type="scientific">Kitasatospora cinereorecta</name>
    <dbReference type="NCBI Taxonomy" id="285560"/>
    <lineage>
        <taxon>Bacteria</taxon>
        <taxon>Bacillati</taxon>
        <taxon>Actinomycetota</taxon>
        <taxon>Actinomycetes</taxon>
        <taxon>Kitasatosporales</taxon>
        <taxon>Streptomycetaceae</taxon>
        <taxon>Kitasatospora</taxon>
    </lineage>
</organism>
<evidence type="ECO:0000259" key="2">
    <source>
        <dbReference type="PROSITE" id="PS51677"/>
    </source>
</evidence>
<feature type="compositionally biased region" description="Low complexity" evidence="1">
    <location>
        <begin position="122"/>
        <end position="148"/>
    </location>
</feature>
<dbReference type="InterPro" id="IPR050248">
    <property type="entry name" value="Polysacc_deacetylase_ArnD"/>
</dbReference>
<dbReference type="PROSITE" id="PS51677">
    <property type="entry name" value="NODB"/>
    <property type="match status" value="1"/>
</dbReference>
<feature type="compositionally biased region" description="Low complexity" evidence="1">
    <location>
        <begin position="53"/>
        <end position="70"/>
    </location>
</feature>
<dbReference type="Gene3D" id="3.20.20.370">
    <property type="entry name" value="Glycoside hydrolase/deacetylase"/>
    <property type="match status" value="1"/>
</dbReference>
<protein>
    <submittedName>
        <fullName evidence="3">Polysaccharide deacetylase family protein</fullName>
    </submittedName>
</protein>
<evidence type="ECO:0000313" key="3">
    <source>
        <dbReference type="EMBL" id="MFC5641697.1"/>
    </source>
</evidence>
<dbReference type="PANTHER" id="PTHR10587">
    <property type="entry name" value="GLYCOSYL TRANSFERASE-RELATED"/>
    <property type="match status" value="1"/>
</dbReference>
<evidence type="ECO:0000256" key="1">
    <source>
        <dbReference type="SAM" id="MobiDB-lite"/>
    </source>
</evidence>
<sequence>MRRLSTDAAELPAAGSHAVGSHALGSHALGAGRAVVGCHAVGSRADGARPDGARPAGSRAGGSHAIGSRAGKSRAGRSRAPGAEQAPAGRAVLARRPLLILAGLALLTTCEPPRPAKRTPQAAPEPEGAASALAEPAPSAGPSAVPGAKNGCPPQAALAREPEYYLRQGPRTIALTIDDGPDPRYTPAILDILARHGVTATFCMVGQNAAASPELVRRVAAAGHQLANHTWSHPDDLAKLTADQIQHEIELANRALHDATGVFPTFFRAPGGAFTRTALATCARLGLEPLAWSVDPDDWKRPGTDKIVDTVLRTTRTGSIILNHDGGGDRAQTVAALATYLPRLLDSGYRFANPAPSAPPAKAVPPAPSC</sequence>
<dbReference type="Pfam" id="PF01522">
    <property type="entry name" value="Polysacc_deac_1"/>
    <property type="match status" value="1"/>
</dbReference>
<reference evidence="4" key="1">
    <citation type="journal article" date="2019" name="Int. J. Syst. Evol. Microbiol.">
        <title>The Global Catalogue of Microorganisms (GCM) 10K type strain sequencing project: providing services to taxonomists for standard genome sequencing and annotation.</title>
        <authorList>
            <consortium name="The Broad Institute Genomics Platform"/>
            <consortium name="The Broad Institute Genome Sequencing Center for Infectious Disease"/>
            <person name="Wu L."/>
            <person name="Ma J."/>
        </authorList>
    </citation>
    <scope>NUCLEOTIDE SEQUENCE [LARGE SCALE GENOMIC DNA]</scope>
    <source>
        <strain evidence="4">CGMCC 4.1622</strain>
    </source>
</reference>
<dbReference type="SUPFAM" id="SSF88713">
    <property type="entry name" value="Glycoside hydrolase/deacetylase"/>
    <property type="match status" value="1"/>
</dbReference>
<comment type="caution">
    <text evidence="3">The sequence shown here is derived from an EMBL/GenBank/DDBJ whole genome shotgun (WGS) entry which is preliminary data.</text>
</comment>
<feature type="region of interest" description="Disordered" evidence="1">
    <location>
        <begin position="43"/>
        <end position="89"/>
    </location>
</feature>
<dbReference type="RefSeq" id="WP_346146411.1">
    <property type="nucleotide sequence ID" value="NZ_BAAAUA010000027.1"/>
</dbReference>
<dbReference type="InterPro" id="IPR011330">
    <property type="entry name" value="Glyco_hydro/deAcase_b/a-brl"/>
</dbReference>